<organism evidence="1 2">
    <name type="scientific">Flectobacillus longus</name>
    <dbReference type="NCBI Taxonomy" id="2984207"/>
    <lineage>
        <taxon>Bacteria</taxon>
        <taxon>Pseudomonadati</taxon>
        <taxon>Bacteroidota</taxon>
        <taxon>Cytophagia</taxon>
        <taxon>Cytophagales</taxon>
        <taxon>Flectobacillaceae</taxon>
        <taxon>Flectobacillus</taxon>
    </lineage>
</organism>
<accession>A0ABT6YIT3</accession>
<gene>
    <name evidence="1" type="ORF">QM480_01840</name>
</gene>
<comment type="caution">
    <text evidence="1">The sequence shown here is derived from an EMBL/GenBank/DDBJ whole genome shotgun (WGS) entry which is preliminary data.</text>
</comment>
<evidence type="ECO:0000313" key="1">
    <source>
        <dbReference type="EMBL" id="MDI9863051.1"/>
    </source>
</evidence>
<reference evidence="1 2" key="1">
    <citation type="submission" date="2023-05" db="EMBL/GenBank/DDBJ databases">
        <title>Novel species of genus Flectobacillus isolated from stream in China.</title>
        <authorList>
            <person name="Lu H."/>
        </authorList>
    </citation>
    <scope>NUCLEOTIDE SEQUENCE [LARGE SCALE GENOMIC DNA]</scope>
    <source>
        <strain evidence="1 2">DC10W</strain>
    </source>
</reference>
<dbReference type="EMBL" id="JASHID010000001">
    <property type="protein sequence ID" value="MDI9863051.1"/>
    <property type="molecule type" value="Genomic_DNA"/>
</dbReference>
<sequence>MKEQLLIKFKLPMIQSLAVVNAIVTMGYKATGNKFSVSFNGSKGYLNDITIGCEGTQIADNRIMYQELLNKDGSLKSINVNVFYSNEHGVRISTGKDEPRVINE</sequence>
<proteinExistence type="predicted"/>
<evidence type="ECO:0000313" key="2">
    <source>
        <dbReference type="Proteomes" id="UP001236569"/>
    </source>
</evidence>
<dbReference type="Proteomes" id="UP001236569">
    <property type="component" value="Unassembled WGS sequence"/>
</dbReference>
<dbReference type="RefSeq" id="WP_283368389.1">
    <property type="nucleotide sequence ID" value="NZ_JASHID010000001.1"/>
</dbReference>
<name>A0ABT6YIT3_9BACT</name>
<keyword evidence="2" id="KW-1185">Reference proteome</keyword>
<protein>
    <submittedName>
        <fullName evidence="1">Uncharacterized protein</fullName>
    </submittedName>
</protein>